<comment type="caution">
    <text evidence="1">The sequence shown here is derived from an EMBL/GenBank/DDBJ whole genome shotgun (WGS) entry which is preliminary data.</text>
</comment>
<proteinExistence type="predicted"/>
<gene>
    <name evidence="1" type="ORF">GMARGA_LOCUS18772</name>
</gene>
<dbReference type="EMBL" id="CAJVQB010015240">
    <property type="protein sequence ID" value="CAG8773302.1"/>
    <property type="molecule type" value="Genomic_DNA"/>
</dbReference>
<reference evidence="1 2" key="1">
    <citation type="submission" date="2021-06" db="EMBL/GenBank/DDBJ databases">
        <authorList>
            <person name="Kallberg Y."/>
            <person name="Tangrot J."/>
            <person name="Rosling A."/>
        </authorList>
    </citation>
    <scope>NUCLEOTIDE SEQUENCE [LARGE SCALE GENOMIC DNA]</scope>
    <source>
        <strain evidence="1 2">120-4 pot B 10/14</strain>
    </source>
</reference>
<protein>
    <submittedName>
        <fullName evidence="1">355_t:CDS:1</fullName>
    </submittedName>
</protein>
<name>A0ABN7VHC7_GIGMA</name>
<organism evidence="1 2">
    <name type="scientific">Gigaspora margarita</name>
    <dbReference type="NCBI Taxonomy" id="4874"/>
    <lineage>
        <taxon>Eukaryota</taxon>
        <taxon>Fungi</taxon>
        <taxon>Fungi incertae sedis</taxon>
        <taxon>Mucoromycota</taxon>
        <taxon>Glomeromycotina</taxon>
        <taxon>Glomeromycetes</taxon>
        <taxon>Diversisporales</taxon>
        <taxon>Gigasporaceae</taxon>
        <taxon>Gigaspora</taxon>
    </lineage>
</organism>
<accession>A0ABN7VHC7</accession>
<evidence type="ECO:0000313" key="1">
    <source>
        <dbReference type="EMBL" id="CAG8773302.1"/>
    </source>
</evidence>
<dbReference type="Proteomes" id="UP000789901">
    <property type="component" value="Unassembled WGS sequence"/>
</dbReference>
<evidence type="ECO:0000313" key="2">
    <source>
        <dbReference type="Proteomes" id="UP000789901"/>
    </source>
</evidence>
<keyword evidence="2" id="KW-1185">Reference proteome</keyword>
<sequence>MSLALENNCNIDYESLDMIVELAEKLRKEHCASIEQKDIENDLRILKSYYIFERITPLLQQGYNRGVANEITKYFNFYANKGNPSEYKKLLKLSFSDREMIKNNMRMLKKVLMLKKFRHHNNRKIS</sequence>